<gene>
    <name evidence="2" type="ORF">C1SCF055_LOCUS41615</name>
</gene>
<reference evidence="2" key="1">
    <citation type="submission" date="2022-10" db="EMBL/GenBank/DDBJ databases">
        <authorList>
            <person name="Chen Y."/>
            <person name="Dougan E. K."/>
            <person name="Chan C."/>
            <person name="Rhodes N."/>
            <person name="Thang M."/>
        </authorList>
    </citation>
    <scope>NUCLEOTIDE SEQUENCE</scope>
</reference>
<proteinExistence type="predicted"/>
<evidence type="ECO:0000313" key="3">
    <source>
        <dbReference type="EMBL" id="CAL1170304.1"/>
    </source>
</evidence>
<dbReference type="AlphaFoldDB" id="A0A9P1DV74"/>
<dbReference type="EMBL" id="CAMXCT010006611">
    <property type="protein sequence ID" value="CAI4016929.1"/>
    <property type="molecule type" value="Genomic_DNA"/>
</dbReference>
<feature type="region of interest" description="Disordered" evidence="1">
    <location>
        <begin position="253"/>
        <end position="350"/>
    </location>
</feature>
<evidence type="ECO:0000256" key="1">
    <source>
        <dbReference type="SAM" id="MobiDB-lite"/>
    </source>
</evidence>
<organism evidence="2">
    <name type="scientific">Cladocopium goreaui</name>
    <dbReference type="NCBI Taxonomy" id="2562237"/>
    <lineage>
        <taxon>Eukaryota</taxon>
        <taxon>Sar</taxon>
        <taxon>Alveolata</taxon>
        <taxon>Dinophyceae</taxon>
        <taxon>Suessiales</taxon>
        <taxon>Symbiodiniaceae</taxon>
        <taxon>Cladocopium</taxon>
    </lineage>
</organism>
<dbReference type="Proteomes" id="UP001152797">
    <property type="component" value="Unassembled WGS sequence"/>
</dbReference>
<accession>A0A9P1DV74</accession>
<protein>
    <submittedName>
        <fullName evidence="2">Uncharacterized protein</fullName>
    </submittedName>
</protein>
<name>A0A9P1DV74_9DINO</name>
<comment type="caution">
    <text evidence="2">The sequence shown here is derived from an EMBL/GenBank/DDBJ whole genome shotgun (WGS) entry which is preliminary data.</text>
</comment>
<dbReference type="EMBL" id="CAMXCT030006611">
    <property type="protein sequence ID" value="CAL4804241.1"/>
    <property type="molecule type" value="Genomic_DNA"/>
</dbReference>
<evidence type="ECO:0000313" key="2">
    <source>
        <dbReference type="EMBL" id="CAI4016929.1"/>
    </source>
</evidence>
<dbReference type="OrthoDB" id="445128at2759"/>
<evidence type="ECO:0000313" key="4">
    <source>
        <dbReference type="Proteomes" id="UP001152797"/>
    </source>
</evidence>
<reference evidence="3" key="2">
    <citation type="submission" date="2024-04" db="EMBL/GenBank/DDBJ databases">
        <authorList>
            <person name="Chen Y."/>
            <person name="Shah S."/>
            <person name="Dougan E. K."/>
            <person name="Thang M."/>
            <person name="Chan C."/>
        </authorList>
    </citation>
    <scope>NUCLEOTIDE SEQUENCE [LARGE SCALE GENOMIC DNA]</scope>
</reference>
<dbReference type="EMBL" id="CAMXCT020006611">
    <property type="protein sequence ID" value="CAL1170304.1"/>
    <property type="molecule type" value="Genomic_DNA"/>
</dbReference>
<feature type="compositionally biased region" description="Acidic residues" evidence="1">
    <location>
        <begin position="288"/>
        <end position="298"/>
    </location>
</feature>
<feature type="compositionally biased region" description="Basic residues" evidence="1">
    <location>
        <begin position="316"/>
        <end position="350"/>
    </location>
</feature>
<keyword evidence="4" id="KW-1185">Reference proteome</keyword>
<sequence length="404" mass="46280">MPMYASMIELLDRFVEEGWPLVERGLLKEEHYHLATLDEEVPTKYKCDAFSHPHSFVAHLQVSEDSNSAMAMSMLLAQKSHATHEILDSHRHNMSVEETIRRVMEVWSPLCLKAQIFSCDERNWWDLHYASHGQTMALMETGSASALRAEIRTRLALERRVKAFMREHHMVFGGFLQQSSREGTAGAAADYFDYNKRSEVSVVTWKSYGQAGKEAMLRFVVPYSRAVAAVNETRAMVWFDQVEFGKFQKDEQNRANRDLEPTEMEEVVDRTDRMSSSRALLAVRETSEESEESEELEDASGRRRKKKDSSSPRRRGESRRRRRRKKKGGFGKKIKKGAKKAGKGAKKAAKKTGKVVKKGVEIIEKYVSLIWGCIGDVFEFITVGYQIDVVPGWAPYWALCWVPV</sequence>